<evidence type="ECO:0000313" key="1">
    <source>
        <dbReference type="EMBL" id="TYL92007.1"/>
    </source>
</evidence>
<reference evidence="1 2" key="1">
    <citation type="submission" date="2019-08" db="EMBL/GenBank/DDBJ databases">
        <title>Bradyrhizobium hipponensis sp. nov., a rhizobium isolated from a Lupinus angustifolius root nodule in Tunisia.</title>
        <authorList>
            <person name="Off K."/>
            <person name="Rejili M."/>
            <person name="Mars M."/>
            <person name="Brachmann A."/>
            <person name="Marin M."/>
        </authorList>
    </citation>
    <scope>NUCLEOTIDE SEQUENCE [LARGE SCALE GENOMIC DNA]</scope>
    <source>
        <strain evidence="1 2">CTAW71</strain>
    </source>
</reference>
<organism evidence="1 2">
    <name type="scientific">Bradyrhizobium rifense</name>
    <dbReference type="NCBI Taxonomy" id="515499"/>
    <lineage>
        <taxon>Bacteria</taxon>
        <taxon>Pseudomonadati</taxon>
        <taxon>Pseudomonadota</taxon>
        <taxon>Alphaproteobacteria</taxon>
        <taxon>Hyphomicrobiales</taxon>
        <taxon>Nitrobacteraceae</taxon>
        <taxon>Bradyrhizobium</taxon>
    </lineage>
</organism>
<dbReference type="OrthoDB" id="6010489at2"/>
<evidence type="ECO:0000313" key="2">
    <source>
        <dbReference type="Proteomes" id="UP000324758"/>
    </source>
</evidence>
<evidence type="ECO:0008006" key="3">
    <source>
        <dbReference type="Google" id="ProtNLM"/>
    </source>
</evidence>
<accession>A0A5D3KBM4</accession>
<dbReference type="Proteomes" id="UP000324758">
    <property type="component" value="Unassembled WGS sequence"/>
</dbReference>
<keyword evidence="2" id="KW-1185">Reference proteome</keyword>
<dbReference type="AlphaFoldDB" id="A0A5D3KBM4"/>
<dbReference type="RefSeq" id="WP_148775080.1">
    <property type="nucleotide sequence ID" value="NZ_VSSS01000041.1"/>
</dbReference>
<sequence>MKTRGYWLTSADRFLVEIAATLAARFKNGELKHGHVSVMISLLGKLGFSPRERGALNLPTRTI</sequence>
<comment type="caution">
    <text evidence="1">The sequence shown here is derived from an EMBL/GenBank/DDBJ whole genome shotgun (WGS) entry which is preliminary data.</text>
</comment>
<dbReference type="EMBL" id="VSSS01000041">
    <property type="protein sequence ID" value="TYL92007.1"/>
    <property type="molecule type" value="Genomic_DNA"/>
</dbReference>
<gene>
    <name evidence="1" type="ORF">FXB40_26515</name>
</gene>
<protein>
    <recommendedName>
        <fullName evidence="3">Transposase</fullName>
    </recommendedName>
</protein>
<name>A0A5D3KBM4_9BRAD</name>
<proteinExistence type="predicted"/>